<dbReference type="Gene3D" id="3.30.310.10">
    <property type="entry name" value="TATA-Binding Protein"/>
    <property type="match status" value="2"/>
</dbReference>
<dbReference type="FunFam" id="3.30.310.10:FF:000001">
    <property type="entry name" value="TATA-box-binding protein 2"/>
    <property type="match status" value="1"/>
</dbReference>
<dbReference type="Pfam" id="PF00352">
    <property type="entry name" value="TBP"/>
    <property type="match status" value="2"/>
</dbReference>
<dbReference type="CDD" id="cd04516">
    <property type="entry name" value="TBP_eukaryotes"/>
    <property type="match status" value="1"/>
</dbReference>
<keyword evidence="7" id="KW-1185">Reference proteome</keyword>
<dbReference type="InterPro" id="IPR000814">
    <property type="entry name" value="TBP"/>
</dbReference>
<dbReference type="HAMAP" id="MF_00408">
    <property type="entry name" value="TATA_bind_prot_arch"/>
    <property type="match status" value="1"/>
</dbReference>
<dbReference type="GeneID" id="107263786"/>
<gene>
    <name evidence="8" type="primary">LOC107263786</name>
</gene>
<sequence length="258" mass="29218">MTSMTQGDNELKRLLNNPAKNMNEDGSMAPPLSTNVPRPSTSQSANPQSLMNPMIPASTKKEVMQPCLQNIVSTVNLGTELKLMHINTRTRNSEYNPARFTGLIMRIRSPRATALIFRSGKLVCTGAKCEEDSFLAARKFARIIQKLGFPVKFINFKIQNIVATCDLKFPVKLENLNHMHGQFSSYEPELFPGLIYRMVLPRVVLLIFVNGKIVLTGEAVFINNFVDVILSLMFHFRSEKSKRLTRCYNKYTSNIKEL</sequence>
<dbReference type="PANTHER" id="PTHR10126">
    <property type="entry name" value="TATA-BOX BINDING PROTEIN"/>
    <property type="match status" value="1"/>
</dbReference>
<dbReference type="GO" id="GO:0003677">
    <property type="term" value="F:DNA binding"/>
    <property type="evidence" value="ECO:0007669"/>
    <property type="project" value="UniProtKB-KW"/>
</dbReference>
<dbReference type="Proteomes" id="UP000694920">
    <property type="component" value="Unplaced"/>
</dbReference>
<evidence type="ECO:0000256" key="3">
    <source>
        <dbReference type="ARBA" id="ARBA00023125"/>
    </source>
</evidence>
<evidence type="ECO:0000256" key="1">
    <source>
        <dbReference type="ARBA" id="ARBA00004123"/>
    </source>
</evidence>
<comment type="similarity">
    <text evidence="2">Belongs to the TBP family.</text>
</comment>
<dbReference type="InterPro" id="IPR033710">
    <property type="entry name" value="TBP_eukaryotic"/>
</dbReference>
<dbReference type="PROSITE" id="PS00351">
    <property type="entry name" value="TFIID"/>
    <property type="match status" value="1"/>
</dbReference>
<keyword evidence="4" id="KW-0804">Transcription</keyword>
<dbReference type="InterPro" id="IPR012295">
    <property type="entry name" value="TBP_dom_sf"/>
</dbReference>
<evidence type="ECO:0000313" key="8">
    <source>
        <dbReference type="RefSeq" id="XP_015586840.1"/>
    </source>
</evidence>
<dbReference type="KEGG" id="ccin:107263786"/>
<protein>
    <submittedName>
        <fullName evidence="8">TATA-box-binding protein isoform X1</fullName>
    </submittedName>
</protein>
<feature type="compositionally biased region" description="Polar residues" evidence="6">
    <location>
        <begin position="32"/>
        <end position="51"/>
    </location>
</feature>
<name>A0AAJ7BIE6_CEPCN</name>
<dbReference type="SUPFAM" id="SSF55945">
    <property type="entry name" value="TATA-box binding protein-like"/>
    <property type="match status" value="2"/>
</dbReference>
<dbReference type="AlphaFoldDB" id="A0AAJ7BIE6"/>
<evidence type="ECO:0000256" key="2">
    <source>
        <dbReference type="ARBA" id="ARBA00005560"/>
    </source>
</evidence>
<evidence type="ECO:0000256" key="6">
    <source>
        <dbReference type="SAM" id="MobiDB-lite"/>
    </source>
</evidence>
<dbReference type="GO" id="GO:0005634">
    <property type="term" value="C:nucleus"/>
    <property type="evidence" value="ECO:0007669"/>
    <property type="project" value="UniProtKB-SubCell"/>
</dbReference>
<keyword evidence="5" id="KW-0539">Nucleus</keyword>
<comment type="subcellular location">
    <subcellularLocation>
        <location evidence="1">Nucleus</location>
    </subcellularLocation>
</comment>
<dbReference type="RefSeq" id="XP_015586840.1">
    <property type="nucleotide sequence ID" value="XM_015731354.2"/>
</dbReference>
<organism evidence="7 8">
    <name type="scientific">Cephus cinctus</name>
    <name type="common">Wheat stem sawfly</name>
    <dbReference type="NCBI Taxonomy" id="211228"/>
    <lineage>
        <taxon>Eukaryota</taxon>
        <taxon>Metazoa</taxon>
        <taxon>Ecdysozoa</taxon>
        <taxon>Arthropoda</taxon>
        <taxon>Hexapoda</taxon>
        <taxon>Insecta</taxon>
        <taxon>Pterygota</taxon>
        <taxon>Neoptera</taxon>
        <taxon>Endopterygota</taxon>
        <taxon>Hymenoptera</taxon>
        <taxon>Cephoidea</taxon>
        <taxon>Cephidae</taxon>
        <taxon>Cephus</taxon>
    </lineage>
</organism>
<evidence type="ECO:0000256" key="4">
    <source>
        <dbReference type="ARBA" id="ARBA00023163"/>
    </source>
</evidence>
<evidence type="ECO:0000256" key="5">
    <source>
        <dbReference type="ARBA" id="ARBA00023242"/>
    </source>
</evidence>
<dbReference type="PRINTS" id="PR00686">
    <property type="entry name" value="TIFACTORIID"/>
</dbReference>
<proteinExistence type="inferred from homology"/>
<dbReference type="CTD" id="22041"/>
<accession>A0AAJ7BIE6</accession>
<evidence type="ECO:0000313" key="7">
    <source>
        <dbReference type="Proteomes" id="UP000694920"/>
    </source>
</evidence>
<dbReference type="InterPro" id="IPR030491">
    <property type="entry name" value="TBP_CS"/>
</dbReference>
<reference evidence="8" key="1">
    <citation type="submission" date="2025-08" db="UniProtKB">
        <authorList>
            <consortium name="RefSeq"/>
        </authorList>
    </citation>
    <scope>IDENTIFICATION</scope>
</reference>
<dbReference type="GO" id="GO:0006352">
    <property type="term" value="P:DNA-templated transcription initiation"/>
    <property type="evidence" value="ECO:0007669"/>
    <property type="project" value="InterPro"/>
</dbReference>
<keyword evidence="3" id="KW-0238">DNA-binding</keyword>
<feature type="region of interest" description="Disordered" evidence="6">
    <location>
        <begin position="18"/>
        <end position="51"/>
    </location>
</feature>